<feature type="chain" id="PRO_5037387150" evidence="1">
    <location>
        <begin position="17"/>
        <end position="106"/>
    </location>
</feature>
<dbReference type="WBParaSite" id="Gr19_v10_g2138.t1">
    <property type="protein sequence ID" value="Gr19_v10_g2138.t1"/>
    <property type="gene ID" value="Gr19_v10_g2138"/>
</dbReference>
<evidence type="ECO:0000313" key="2">
    <source>
        <dbReference type="Proteomes" id="UP000887572"/>
    </source>
</evidence>
<reference evidence="3" key="1">
    <citation type="submission" date="2022-11" db="UniProtKB">
        <authorList>
            <consortium name="WormBaseParasite"/>
        </authorList>
    </citation>
    <scope>IDENTIFICATION</scope>
</reference>
<feature type="signal peptide" evidence="1">
    <location>
        <begin position="1"/>
        <end position="16"/>
    </location>
</feature>
<keyword evidence="1" id="KW-0732">Signal</keyword>
<dbReference type="Proteomes" id="UP000887572">
    <property type="component" value="Unplaced"/>
</dbReference>
<keyword evidence="2" id="KW-1185">Reference proteome</keyword>
<dbReference type="AlphaFoldDB" id="A0A914HKE1"/>
<organism evidence="2 3">
    <name type="scientific">Globodera rostochiensis</name>
    <name type="common">Golden nematode worm</name>
    <name type="synonym">Heterodera rostochiensis</name>
    <dbReference type="NCBI Taxonomy" id="31243"/>
    <lineage>
        <taxon>Eukaryota</taxon>
        <taxon>Metazoa</taxon>
        <taxon>Ecdysozoa</taxon>
        <taxon>Nematoda</taxon>
        <taxon>Chromadorea</taxon>
        <taxon>Rhabditida</taxon>
        <taxon>Tylenchina</taxon>
        <taxon>Tylenchomorpha</taxon>
        <taxon>Tylenchoidea</taxon>
        <taxon>Heteroderidae</taxon>
        <taxon>Heteroderinae</taxon>
        <taxon>Globodera</taxon>
    </lineage>
</organism>
<proteinExistence type="predicted"/>
<accession>A0A914HKE1</accession>
<evidence type="ECO:0000256" key="1">
    <source>
        <dbReference type="SAM" id="SignalP"/>
    </source>
</evidence>
<protein>
    <submittedName>
        <fullName evidence="3">Secreted protein</fullName>
    </submittedName>
</protein>
<sequence length="106" mass="12201">MFWVLYFLISFCFALCLHMDRFYVAMYRVTRMDGIHVYTPSCQSGDDTYIANVVYHELLDDFRIFPRPQHSAMSVDKHEPGVEIHTLGVAAHIQGVGTEPNGNEEM</sequence>
<evidence type="ECO:0000313" key="3">
    <source>
        <dbReference type="WBParaSite" id="Gr19_v10_g2138.t1"/>
    </source>
</evidence>
<name>A0A914HKE1_GLORO</name>